<reference evidence="2" key="1">
    <citation type="submission" date="2019-12" db="EMBL/GenBank/DDBJ databases">
        <authorList>
            <person name="Scholes J."/>
        </authorList>
    </citation>
    <scope>NUCLEOTIDE SEQUENCE</scope>
</reference>
<comment type="caution">
    <text evidence="2">The sequence shown here is derived from an EMBL/GenBank/DDBJ whole genome shotgun (WGS) entry which is preliminary data.</text>
</comment>
<accession>A0A9N7MH83</accession>
<feature type="compositionally biased region" description="Basic residues" evidence="1">
    <location>
        <begin position="69"/>
        <end position="78"/>
    </location>
</feature>
<gene>
    <name evidence="2" type="ORF">SHERM_09345</name>
</gene>
<sequence length="124" mass="13766">LLPPTTRRRKTDHPDGKNSPPLRLLALDHAGAVETRPHAALCPRPAETLSRRRPWPADEPPPRKDCRRSWYRQNHRRSGVGVVNAGGAPRRTRGHHDLPAVPRVCPGQPHRGFVASLPSNRASS</sequence>
<organism evidence="2 3">
    <name type="scientific">Striga hermonthica</name>
    <name type="common">Purple witchweed</name>
    <name type="synonym">Buchnera hermonthica</name>
    <dbReference type="NCBI Taxonomy" id="68872"/>
    <lineage>
        <taxon>Eukaryota</taxon>
        <taxon>Viridiplantae</taxon>
        <taxon>Streptophyta</taxon>
        <taxon>Embryophyta</taxon>
        <taxon>Tracheophyta</taxon>
        <taxon>Spermatophyta</taxon>
        <taxon>Magnoliopsida</taxon>
        <taxon>eudicotyledons</taxon>
        <taxon>Gunneridae</taxon>
        <taxon>Pentapetalae</taxon>
        <taxon>asterids</taxon>
        <taxon>lamiids</taxon>
        <taxon>Lamiales</taxon>
        <taxon>Orobanchaceae</taxon>
        <taxon>Buchnereae</taxon>
        <taxon>Striga</taxon>
    </lineage>
</organism>
<protein>
    <submittedName>
        <fullName evidence="2">Uncharacterized protein</fullName>
    </submittedName>
</protein>
<proteinExistence type="predicted"/>
<dbReference type="EMBL" id="CACSLK010000984">
    <property type="protein sequence ID" value="CAA0806456.1"/>
    <property type="molecule type" value="Genomic_DNA"/>
</dbReference>
<dbReference type="Proteomes" id="UP001153555">
    <property type="component" value="Unassembled WGS sequence"/>
</dbReference>
<evidence type="ECO:0000256" key="1">
    <source>
        <dbReference type="SAM" id="MobiDB-lite"/>
    </source>
</evidence>
<name>A0A9N7MH83_STRHE</name>
<feature type="non-terminal residue" evidence="2">
    <location>
        <position position="124"/>
    </location>
</feature>
<evidence type="ECO:0000313" key="3">
    <source>
        <dbReference type="Proteomes" id="UP001153555"/>
    </source>
</evidence>
<feature type="non-terminal residue" evidence="2">
    <location>
        <position position="1"/>
    </location>
</feature>
<feature type="compositionally biased region" description="Basic residues" evidence="1">
    <location>
        <begin position="1"/>
        <end position="11"/>
    </location>
</feature>
<evidence type="ECO:0000313" key="2">
    <source>
        <dbReference type="EMBL" id="CAA0806456.1"/>
    </source>
</evidence>
<keyword evidence="3" id="KW-1185">Reference proteome</keyword>
<feature type="region of interest" description="Disordered" evidence="1">
    <location>
        <begin position="35"/>
        <end position="124"/>
    </location>
</feature>
<feature type="region of interest" description="Disordered" evidence="1">
    <location>
        <begin position="1"/>
        <end position="22"/>
    </location>
</feature>
<dbReference type="AlphaFoldDB" id="A0A9N7MH83"/>